<evidence type="ECO:0000256" key="1">
    <source>
        <dbReference type="ARBA" id="ARBA00023015"/>
    </source>
</evidence>
<sequence>MRSEPTPAPPPAEPREGARTFIELARRRQLVDAAVATVNEVGYHRASLAEIARRAQIAKSAVVYYFASKEGLLLELVGTVFAALGESVLAAVEVIEEPAARLRAYAEAYVAHVDAHRHAISAAVEVAVSHRTAEGTPLYLINDDDDTALLRSILRAGMEQGAFTEIPLDVATGLVESVLDRAITLVQRDPGVDLGELRAHVVPYLFRALGVDDG</sequence>
<dbReference type="EMBL" id="BMJY01000009">
    <property type="protein sequence ID" value="GGH45917.1"/>
    <property type="molecule type" value="Genomic_DNA"/>
</dbReference>
<dbReference type="Gene3D" id="1.10.10.60">
    <property type="entry name" value="Homeodomain-like"/>
    <property type="match status" value="1"/>
</dbReference>
<keyword evidence="2 4" id="KW-0238">DNA-binding</keyword>
<dbReference type="AlphaFoldDB" id="A0A917IG72"/>
<gene>
    <name evidence="6" type="ORF">GCM10010921_21630</name>
</gene>
<keyword evidence="1" id="KW-0805">Transcription regulation</keyword>
<evidence type="ECO:0000256" key="3">
    <source>
        <dbReference type="ARBA" id="ARBA00023163"/>
    </source>
</evidence>
<dbReference type="InterPro" id="IPR050109">
    <property type="entry name" value="HTH-type_TetR-like_transc_reg"/>
</dbReference>
<dbReference type="PANTHER" id="PTHR30055:SF234">
    <property type="entry name" value="HTH-TYPE TRANSCRIPTIONAL REGULATOR BETI"/>
    <property type="match status" value="1"/>
</dbReference>
<feature type="domain" description="HTH tetR-type" evidence="5">
    <location>
        <begin position="24"/>
        <end position="84"/>
    </location>
</feature>
<accession>A0A917IG72</accession>
<organism evidence="6 7">
    <name type="scientific">Microbacterium album</name>
    <dbReference type="NCBI Taxonomy" id="2053191"/>
    <lineage>
        <taxon>Bacteria</taxon>
        <taxon>Bacillati</taxon>
        <taxon>Actinomycetota</taxon>
        <taxon>Actinomycetes</taxon>
        <taxon>Micrococcales</taxon>
        <taxon>Microbacteriaceae</taxon>
        <taxon>Microbacterium</taxon>
    </lineage>
</organism>
<dbReference type="InterPro" id="IPR001647">
    <property type="entry name" value="HTH_TetR"/>
</dbReference>
<proteinExistence type="predicted"/>
<dbReference type="GO" id="GO:0003700">
    <property type="term" value="F:DNA-binding transcription factor activity"/>
    <property type="evidence" value="ECO:0007669"/>
    <property type="project" value="TreeGrafter"/>
</dbReference>
<evidence type="ECO:0000256" key="2">
    <source>
        <dbReference type="ARBA" id="ARBA00023125"/>
    </source>
</evidence>
<dbReference type="Proteomes" id="UP000657592">
    <property type="component" value="Unassembled WGS sequence"/>
</dbReference>
<evidence type="ECO:0000313" key="7">
    <source>
        <dbReference type="Proteomes" id="UP000657592"/>
    </source>
</evidence>
<reference evidence="6" key="1">
    <citation type="journal article" date="2014" name="Int. J. Syst. Evol. Microbiol.">
        <title>Complete genome sequence of Corynebacterium casei LMG S-19264T (=DSM 44701T), isolated from a smear-ripened cheese.</title>
        <authorList>
            <consortium name="US DOE Joint Genome Institute (JGI-PGF)"/>
            <person name="Walter F."/>
            <person name="Albersmeier A."/>
            <person name="Kalinowski J."/>
            <person name="Ruckert C."/>
        </authorList>
    </citation>
    <scope>NUCLEOTIDE SEQUENCE</scope>
    <source>
        <strain evidence="6">CGMCC 1.15794</strain>
    </source>
</reference>
<protein>
    <recommendedName>
        <fullName evidence="5">HTH tetR-type domain-containing protein</fullName>
    </recommendedName>
</protein>
<comment type="caution">
    <text evidence="6">The sequence shown here is derived from an EMBL/GenBank/DDBJ whole genome shotgun (WGS) entry which is preliminary data.</text>
</comment>
<feature type="DNA-binding region" description="H-T-H motif" evidence="4">
    <location>
        <begin position="47"/>
        <end position="66"/>
    </location>
</feature>
<dbReference type="PANTHER" id="PTHR30055">
    <property type="entry name" value="HTH-TYPE TRANSCRIPTIONAL REGULATOR RUTR"/>
    <property type="match status" value="1"/>
</dbReference>
<dbReference type="SUPFAM" id="SSF46689">
    <property type="entry name" value="Homeodomain-like"/>
    <property type="match status" value="1"/>
</dbReference>
<dbReference type="PROSITE" id="PS50977">
    <property type="entry name" value="HTH_TETR_2"/>
    <property type="match status" value="1"/>
</dbReference>
<evidence type="ECO:0000256" key="4">
    <source>
        <dbReference type="PROSITE-ProRule" id="PRU00335"/>
    </source>
</evidence>
<dbReference type="InterPro" id="IPR009057">
    <property type="entry name" value="Homeodomain-like_sf"/>
</dbReference>
<dbReference type="InterPro" id="IPR036271">
    <property type="entry name" value="Tet_transcr_reg_TetR-rel_C_sf"/>
</dbReference>
<name>A0A917IG72_9MICO</name>
<dbReference type="RefSeq" id="WP_188756303.1">
    <property type="nucleotide sequence ID" value="NZ_BMJY01000009.1"/>
</dbReference>
<dbReference type="PRINTS" id="PR00455">
    <property type="entry name" value="HTHTETR"/>
</dbReference>
<evidence type="ECO:0000259" key="5">
    <source>
        <dbReference type="PROSITE" id="PS50977"/>
    </source>
</evidence>
<dbReference type="Gene3D" id="1.10.357.10">
    <property type="entry name" value="Tetracycline Repressor, domain 2"/>
    <property type="match status" value="1"/>
</dbReference>
<evidence type="ECO:0000313" key="6">
    <source>
        <dbReference type="EMBL" id="GGH45917.1"/>
    </source>
</evidence>
<dbReference type="SUPFAM" id="SSF48498">
    <property type="entry name" value="Tetracyclin repressor-like, C-terminal domain"/>
    <property type="match status" value="1"/>
</dbReference>
<dbReference type="GO" id="GO:0000976">
    <property type="term" value="F:transcription cis-regulatory region binding"/>
    <property type="evidence" value="ECO:0007669"/>
    <property type="project" value="TreeGrafter"/>
</dbReference>
<dbReference type="Pfam" id="PF00440">
    <property type="entry name" value="TetR_N"/>
    <property type="match status" value="1"/>
</dbReference>
<keyword evidence="7" id="KW-1185">Reference proteome</keyword>
<reference evidence="6" key="2">
    <citation type="submission" date="2020-09" db="EMBL/GenBank/DDBJ databases">
        <authorList>
            <person name="Sun Q."/>
            <person name="Zhou Y."/>
        </authorList>
    </citation>
    <scope>NUCLEOTIDE SEQUENCE</scope>
    <source>
        <strain evidence="6">CGMCC 1.15794</strain>
    </source>
</reference>
<keyword evidence="3" id="KW-0804">Transcription</keyword>